<gene>
    <name evidence="1" type="ORF">LCGC14_1435400</name>
</gene>
<name>A0A0F9JMB6_9ZZZZ</name>
<reference evidence="1" key="1">
    <citation type="journal article" date="2015" name="Nature">
        <title>Complex archaea that bridge the gap between prokaryotes and eukaryotes.</title>
        <authorList>
            <person name="Spang A."/>
            <person name="Saw J.H."/>
            <person name="Jorgensen S.L."/>
            <person name="Zaremba-Niedzwiedzka K."/>
            <person name="Martijn J."/>
            <person name="Lind A.E."/>
            <person name="van Eijk R."/>
            <person name="Schleper C."/>
            <person name="Guy L."/>
            <person name="Ettema T.J."/>
        </authorList>
    </citation>
    <scope>NUCLEOTIDE SEQUENCE</scope>
</reference>
<protein>
    <recommendedName>
        <fullName evidence="2">Lipoprotein</fullName>
    </recommendedName>
</protein>
<proteinExistence type="predicted"/>
<feature type="non-terminal residue" evidence="1">
    <location>
        <position position="144"/>
    </location>
</feature>
<evidence type="ECO:0008006" key="2">
    <source>
        <dbReference type="Google" id="ProtNLM"/>
    </source>
</evidence>
<dbReference type="AlphaFoldDB" id="A0A0F9JMB6"/>
<sequence>MRLLLLLVVLGIAGCVTPFPADFDRNYAGTTVDEAAVNCLDWAWHKDHVNEVAGGVLKTRDGYACGELFVGTPLGVTSYAPRTGAARFHTHSLPNTQVSKQDMYNVREDPRHQPSYIRLRTGTVIAYECRDTKKGKVKCAGRRV</sequence>
<dbReference type="EMBL" id="LAZR01009720">
    <property type="protein sequence ID" value="KKM70974.1"/>
    <property type="molecule type" value="Genomic_DNA"/>
</dbReference>
<comment type="caution">
    <text evidence="1">The sequence shown here is derived from an EMBL/GenBank/DDBJ whole genome shotgun (WGS) entry which is preliminary data.</text>
</comment>
<accession>A0A0F9JMB6</accession>
<organism evidence="1">
    <name type="scientific">marine sediment metagenome</name>
    <dbReference type="NCBI Taxonomy" id="412755"/>
    <lineage>
        <taxon>unclassified sequences</taxon>
        <taxon>metagenomes</taxon>
        <taxon>ecological metagenomes</taxon>
    </lineage>
</organism>
<evidence type="ECO:0000313" key="1">
    <source>
        <dbReference type="EMBL" id="KKM70974.1"/>
    </source>
</evidence>
<dbReference type="PROSITE" id="PS51257">
    <property type="entry name" value="PROKAR_LIPOPROTEIN"/>
    <property type="match status" value="1"/>
</dbReference>